<evidence type="ECO:0008006" key="4">
    <source>
        <dbReference type="Google" id="ProtNLM"/>
    </source>
</evidence>
<protein>
    <recommendedName>
        <fullName evidence="4">Aminotransferase-like plant mobile domain-containing protein</fullName>
    </recommendedName>
</protein>
<feature type="compositionally biased region" description="Basic residues" evidence="1">
    <location>
        <begin position="492"/>
        <end position="503"/>
    </location>
</feature>
<reference evidence="2" key="2">
    <citation type="submission" date="2021-03" db="UniProtKB">
        <authorList>
            <consortium name="EnsemblPlants"/>
        </authorList>
    </citation>
    <scope>IDENTIFICATION</scope>
</reference>
<keyword evidence="3" id="KW-1185">Reference proteome</keyword>
<evidence type="ECO:0000313" key="3">
    <source>
        <dbReference type="Proteomes" id="UP000596660"/>
    </source>
</evidence>
<proteinExistence type="predicted"/>
<reference evidence="2" key="1">
    <citation type="journal article" date="2017" name="Nature">
        <title>The genome of Chenopodium quinoa.</title>
        <authorList>
            <person name="Jarvis D.E."/>
            <person name="Ho Y.S."/>
            <person name="Lightfoot D.J."/>
            <person name="Schmoeckel S.M."/>
            <person name="Li B."/>
            <person name="Borm T.J.A."/>
            <person name="Ohyanagi H."/>
            <person name="Mineta K."/>
            <person name="Michell C.T."/>
            <person name="Saber N."/>
            <person name="Kharbatia N.M."/>
            <person name="Rupper R.R."/>
            <person name="Sharp A.R."/>
            <person name="Dally N."/>
            <person name="Boughton B.A."/>
            <person name="Woo Y.H."/>
            <person name="Gao G."/>
            <person name="Schijlen E.G.W.M."/>
            <person name="Guo X."/>
            <person name="Momin A.A."/>
            <person name="Negrao S."/>
            <person name="Al-Babili S."/>
            <person name="Gehring C."/>
            <person name="Roessner U."/>
            <person name="Jung C."/>
            <person name="Murphy K."/>
            <person name="Arold S.T."/>
            <person name="Gojobori T."/>
            <person name="van der Linden C.G."/>
            <person name="van Loo E.N."/>
            <person name="Jellen E.N."/>
            <person name="Maughan P.J."/>
            <person name="Tester M."/>
        </authorList>
    </citation>
    <scope>NUCLEOTIDE SEQUENCE [LARGE SCALE GENOMIC DNA]</scope>
    <source>
        <strain evidence="2">cv. PI 614886</strain>
    </source>
</reference>
<feature type="compositionally biased region" description="Basic and acidic residues" evidence="1">
    <location>
        <begin position="473"/>
        <end position="491"/>
    </location>
</feature>
<dbReference type="EnsemblPlants" id="AUR62017097-RA">
    <property type="protein sequence ID" value="AUR62017097-RA:cds"/>
    <property type="gene ID" value="AUR62017097"/>
</dbReference>
<dbReference type="Gramene" id="AUR62017097-RA">
    <property type="protein sequence ID" value="AUR62017097-RA:cds"/>
    <property type="gene ID" value="AUR62017097"/>
</dbReference>
<dbReference type="Proteomes" id="UP000596660">
    <property type="component" value="Unplaced"/>
</dbReference>
<dbReference type="PANTHER" id="PTHR34835:SF90">
    <property type="entry name" value="AMINOTRANSFERASE-LIKE PLANT MOBILE DOMAIN-CONTAINING PROTEIN"/>
    <property type="match status" value="1"/>
</dbReference>
<feature type="compositionally biased region" description="Polar residues" evidence="1">
    <location>
        <begin position="1"/>
        <end position="21"/>
    </location>
</feature>
<sequence length="503" mass="55982">MDSANVPQENTMTSVETNSAVNVGEQDAAGAVQLRVIGGDQDAAGASQLRVGGDQDAAGASQLGVVGGDEDAAGPAQLGVVGRSTQPQYKGMSFKTRSSNDKGKMVLKDTLKKEKQMIKVVEMKSINELQGLKSGNEVEGLKSHIHGTLHSRMSPSSIVQVMESALLSQNQLKAVRDIGFGSMEFLKVTQLPLRLGLWLVQHFDAKTCSLNIPDSDPFRITEDHVHEVLGFPIGGIEIDKNNFSRNKKVIQQWKKQFQSNSLSIKIGELKEFLKEHKSAGAMFKRNFVVLCVSTLMNGKQNMNINSDILTFLSDVDKIKDLNWSKYILDSLVKSKLLWEERPTRSFPGSLLFLMLLYVDQFVLEEVRAAREIPILKGWTTAMLSTREKLELFKGRLGNIRAKKLDAGSSSMTQPKMEKFIPSEVETQVVANKLIILTKLREKYTLGIITSEVNTIQSVKEIAQKKKKQSKVYVADREENAEKEKPEEEKVQGRKSKRLKKAEC</sequence>
<feature type="region of interest" description="Disordered" evidence="1">
    <location>
        <begin position="1"/>
        <end position="22"/>
    </location>
</feature>
<feature type="region of interest" description="Disordered" evidence="1">
    <location>
        <begin position="467"/>
        <end position="503"/>
    </location>
</feature>
<evidence type="ECO:0000256" key="1">
    <source>
        <dbReference type="SAM" id="MobiDB-lite"/>
    </source>
</evidence>
<dbReference type="PANTHER" id="PTHR34835">
    <property type="entry name" value="OS07G0283600 PROTEIN-RELATED"/>
    <property type="match status" value="1"/>
</dbReference>
<organism evidence="2 3">
    <name type="scientific">Chenopodium quinoa</name>
    <name type="common">Quinoa</name>
    <dbReference type="NCBI Taxonomy" id="63459"/>
    <lineage>
        <taxon>Eukaryota</taxon>
        <taxon>Viridiplantae</taxon>
        <taxon>Streptophyta</taxon>
        <taxon>Embryophyta</taxon>
        <taxon>Tracheophyta</taxon>
        <taxon>Spermatophyta</taxon>
        <taxon>Magnoliopsida</taxon>
        <taxon>eudicotyledons</taxon>
        <taxon>Gunneridae</taxon>
        <taxon>Pentapetalae</taxon>
        <taxon>Caryophyllales</taxon>
        <taxon>Chenopodiaceae</taxon>
        <taxon>Chenopodioideae</taxon>
        <taxon>Atripliceae</taxon>
        <taxon>Chenopodium</taxon>
    </lineage>
</organism>
<dbReference type="OMA" id="CCTIEIN"/>
<accession>A0A803LQ68</accession>
<name>A0A803LQ68_CHEQI</name>
<dbReference type="AlphaFoldDB" id="A0A803LQ68"/>
<evidence type="ECO:0000313" key="2">
    <source>
        <dbReference type="EnsemblPlants" id="AUR62017097-RA:cds"/>
    </source>
</evidence>